<dbReference type="Pfam" id="PF05686">
    <property type="entry name" value="Glyco_transf_90"/>
    <property type="match status" value="1"/>
</dbReference>
<evidence type="ECO:0000256" key="3">
    <source>
        <dbReference type="SAM" id="MobiDB-lite"/>
    </source>
</evidence>
<feature type="domain" description="Glycosyl transferase CAP10" evidence="5">
    <location>
        <begin position="300"/>
        <end position="515"/>
    </location>
</feature>
<dbReference type="Proteomes" id="UP000693970">
    <property type="component" value="Unassembled WGS sequence"/>
</dbReference>
<reference evidence="6" key="1">
    <citation type="journal article" date="2021" name="Sci. Rep.">
        <title>Diploid genomic architecture of Nitzschia inconspicua, an elite biomass production diatom.</title>
        <authorList>
            <person name="Oliver A."/>
            <person name="Podell S."/>
            <person name="Pinowska A."/>
            <person name="Traller J.C."/>
            <person name="Smith S.R."/>
            <person name="McClure R."/>
            <person name="Beliaev A."/>
            <person name="Bohutskyi P."/>
            <person name="Hill E.A."/>
            <person name="Rabines A."/>
            <person name="Zheng H."/>
            <person name="Allen L.Z."/>
            <person name="Kuo A."/>
            <person name="Grigoriev I.V."/>
            <person name="Allen A.E."/>
            <person name="Hazlebeck D."/>
            <person name="Allen E.E."/>
        </authorList>
    </citation>
    <scope>NUCLEOTIDE SEQUENCE</scope>
    <source>
        <strain evidence="6">Hildebrandi</strain>
    </source>
</reference>
<dbReference type="InterPro" id="IPR051091">
    <property type="entry name" value="O-Glucosyltr/Glycosyltrsf_90"/>
</dbReference>
<reference evidence="6" key="2">
    <citation type="submission" date="2021-04" db="EMBL/GenBank/DDBJ databases">
        <authorList>
            <person name="Podell S."/>
        </authorList>
    </citation>
    <scope>NUCLEOTIDE SEQUENCE</scope>
    <source>
        <strain evidence="6">Hildebrandi</strain>
    </source>
</reference>
<keyword evidence="4" id="KW-0812">Transmembrane</keyword>
<evidence type="ECO:0000256" key="2">
    <source>
        <dbReference type="ARBA" id="ARBA00022679"/>
    </source>
</evidence>
<dbReference type="OrthoDB" id="206240at2759"/>
<feature type="region of interest" description="Disordered" evidence="3">
    <location>
        <begin position="297"/>
        <end position="322"/>
    </location>
</feature>
<comment type="similarity">
    <text evidence="1">Belongs to the glycosyltransferase 90 family.</text>
</comment>
<organism evidence="6 7">
    <name type="scientific">Nitzschia inconspicua</name>
    <dbReference type="NCBI Taxonomy" id="303405"/>
    <lineage>
        <taxon>Eukaryota</taxon>
        <taxon>Sar</taxon>
        <taxon>Stramenopiles</taxon>
        <taxon>Ochrophyta</taxon>
        <taxon>Bacillariophyta</taxon>
        <taxon>Bacillariophyceae</taxon>
        <taxon>Bacillariophycidae</taxon>
        <taxon>Bacillariales</taxon>
        <taxon>Bacillariaceae</taxon>
        <taxon>Nitzschia</taxon>
    </lineage>
</organism>
<feature type="compositionally biased region" description="Low complexity" evidence="3">
    <location>
        <begin position="304"/>
        <end position="320"/>
    </location>
</feature>
<keyword evidence="4" id="KW-1133">Transmembrane helix</keyword>
<proteinExistence type="inferred from homology"/>
<feature type="transmembrane region" description="Helical" evidence="4">
    <location>
        <begin position="88"/>
        <end position="112"/>
    </location>
</feature>
<dbReference type="SMART" id="SM00672">
    <property type="entry name" value="CAP10"/>
    <property type="match status" value="1"/>
</dbReference>
<dbReference type="GO" id="GO:0016740">
    <property type="term" value="F:transferase activity"/>
    <property type="evidence" value="ECO:0007669"/>
    <property type="project" value="UniProtKB-KW"/>
</dbReference>
<keyword evidence="7" id="KW-1185">Reference proteome</keyword>
<dbReference type="AlphaFoldDB" id="A0A9K3KLK6"/>
<evidence type="ECO:0000256" key="1">
    <source>
        <dbReference type="ARBA" id="ARBA00010118"/>
    </source>
</evidence>
<dbReference type="PANTHER" id="PTHR12203:SF35">
    <property type="entry name" value="PROTEIN O-GLUCOSYLTRANSFERASE 1"/>
    <property type="match status" value="1"/>
</dbReference>
<protein>
    <submittedName>
        <fullName evidence="6">Glycosyl transferase family 90 protein</fullName>
    </submittedName>
</protein>
<keyword evidence="4" id="KW-0472">Membrane</keyword>
<comment type="caution">
    <text evidence="6">The sequence shown here is derived from an EMBL/GenBank/DDBJ whole genome shotgun (WGS) entry which is preliminary data.</text>
</comment>
<evidence type="ECO:0000256" key="4">
    <source>
        <dbReference type="SAM" id="Phobius"/>
    </source>
</evidence>
<evidence type="ECO:0000313" key="7">
    <source>
        <dbReference type="Proteomes" id="UP000693970"/>
    </source>
</evidence>
<evidence type="ECO:0000313" key="6">
    <source>
        <dbReference type="EMBL" id="KAG7345935.1"/>
    </source>
</evidence>
<dbReference type="InterPro" id="IPR006598">
    <property type="entry name" value="CAP10"/>
</dbReference>
<evidence type="ECO:0000259" key="5">
    <source>
        <dbReference type="SMART" id="SM00672"/>
    </source>
</evidence>
<sequence length="542" mass="63519">MTGGQGGGGIWTNAGQYRKRRLDQQRRIRNGADGSGFVVAVEDGVAEKPHQSLDVEKRRGKGNGTRNLRETYLPTILVVRCAGRPRIFLWKLFSIITVTSFIVTGIILYRIYRRETLPSPFLSSPYNYLPFRIRGVAPPSHRFSFPTPSQRIQFYMGDWYFTGPTGNNPHLQYLNTSVLCDATTLQFWKPGMPEIGKPYRFNEHNLYSLIFRDAWKRLPWRPQRSHPGDAYLYHFQLSVEQASSWSPHNTDTLSNKQMLLQFGDGKDSANFLSTPYPIMVKTRLSQWVYQERYGSKERQSVPVNNPRQQQQQERQPNQRLLPRHPPILGMYEIHRHYHDHFYETDDLWEQRPWHTKHNSIVWRGSTSGQRRPVIQTYIDAPRNDMDIAFSEILTVHKGKFPKPDQYYLRNAMSVKELLSYKYLLVLEGWGMASSLKWMLYSNSVVFMAPPTKTSWAMEELLVPYIHYVPLWQNHSNLPQQLEWARTHDEDCRKIALYSRHYMERLVTSPQAQQETLEILAGIDRIYQEQYGSLLQECPIDDK</sequence>
<gene>
    <name evidence="6" type="ORF">IV203_005002</name>
</gene>
<keyword evidence="2 6" id="KW-0808">Transferase</keyword>
<dbReference type="EMBL" id="JAGRRH010000021">
    <property type="protein sequence ID" value="KAG7345935.1"/>
    <property type="molecule type" value="Genomic_DNA"/>
</dbReference>
<name>A0A9K3KLK6_9STRA</name>
<accession>A0A9K3KLK6</accession>
<dbReference type="PANTHER" id="PTHR12203">
    <property type="entry name" value="KDEL LYS-ASP-GLU-LEU CONTAINING - RELATED"/>
    <property type="match status" value="1"/>
</dbReference>